<comment type="caution">
    <text evidence="1">The sequence shown here is derived from an EMBL/GenBank/DDBJ whole genome shotgun (WGS) entry which is preliminary data.</text>
</comment>
<dbReference type="AlphaFoldDB" id="A0ABD3JCG2"/>
<organism evidence="1 2">
    <name type="scientific">Eucalyptus globulus</name>
    <name type="common">Tasmanian blue gum</name>
    <dbReference type="NCBI Taxonomy" id="34317"/>
    <lineage>
        <taxon>Eukaryota</taxon>
        <taxon>Viridiplantae</taxon>
        <taxon>Streptophyta</taxon>
        <taxon>Embryophyta</taxon>
        <taxon>Tracheophyta</taxon>
        <taxon>Spermatophyta</taxon>
        <taxon>Magnoliopsida</taxon>
        <taxon>eudicotyledons</taxon>
        <taxon>Gunneridae</taxon>
        <taxon>Pentapetalae</taxon>
        <taxon>rosids</taxon>
        <taxon>malvids</taxon>
        <taxon>Myrtales</taxon>
        <taxon>Myrtaceae</taxon>
        <taxon>Myrtoideae</taxon>
        <taxon>Eucalypteae</taxon>
        <taxon>Eucalyptus</taxon>
    </lineage>
</organism>
<reference evidence="1 2" key="1">
    <citation type="submission" date="2024-11" db="EMBL/GenBank/DDBJ databases">
        <title>Chromosome-level genome assembly of Eucalyptus globulus Labill. provides insights into its genome evolution.</title>
        <authorList>
            <person name="Li X."/>
        </authorList>
    </citation>
    <scope>NUCLEOTIDE SEQUENCE [LARGE SCALE GENOMIC DNA]</scope>
    <source>
        <strain evidence="1">CL2024</strain>
        <tissue evidence="1">Fresh tender leaves</tissue>
    </source>
</reference>
<accession>A0ABD3JCG2</accession>
<proteinExistence type="predicted"/>
<dbReference type="EMBL" id="JBJKBG010000009">
    <property type="protein sequence ID" value="KAL3723473.1"/>
    <property type="molecule type" value="Genomic_DNA"/>
</dbReference>
<keyword evidence="2" id="KW-1185">Reference proteome</keyword>
<dbReference type="Proteomes" id="UP001634007">
    <property type="component" value="Unassembled WGS sequence"/>
</dbReference>
<protein>
    <submittedName>
        <fullName evidence="1">Uncharacterized protein</fullName>
    </submittedName>
</protein>
<gene>
    <name evidence="1" type="ORF">ACJRO7_035625</name>
</gene>
<evidence type="ECO:0000313" key="2">
    <source>
        <dbReference type="Proteomes" id="UP001634007"/>
    </source>
</evidence>
<evidence type="ECO:0000313" key="1">
    <source>
        <dbReference type="EMBL" id="KAL3723473.1"/>
    </source>
</evidence>
<name>A0ABD3JCG2_EUCGL</name>
<sequence>MEPASRGNNQVIKLQDLRCRLKGPVLVGPFGSVLRGLDQVGYPKVGEQKVGGRIPPALVVLVRHVRDIDRTFHLSSSGKYSSDMDRIFWDVARINLWQNFF</sequence>